<feature type="domain" description="RRM" evidence="10">
    <location>
        <begin position="323"/>
        <end position="405"/>
    </location>
</feature>
<dbReference type="SMART" id="SM00360">
    <property type="entry name" value="RRM"/>
    <property type="match status" value="3"/>
</dbReference>
<dbReference type="Pfam" id="PF00076">
    <property type="entry name" value="RRM_1"/>
    <property type="match status" value="2"/>
</dbReference>
<dbReference type="CDD" id="cd12231">
    <property type="entry name" value="RRM2_U2AF65"/>
    <property type="match status" value="1"/>
</dbReference>
<dbReference type="FunFam" id="3.30.70.330:FF:000074">
    <property type="entry name" value="U2 snRNP auxiliary factor large subunit"/>
    <property type="match status" value="1"/>
</dbReference>
<feature type="compositionally biased region" description="Polar residues" evidence="9">
    <location>
        <begin position="278"/>
        <end position="294"/>
    </location>
</feature>
<dbReference type="GO" id="GO:0005634">
    <property type="term" value="C:nucleus"/>
    <property type="evidence" value="ECO:0007669"/>
    <property type="project" value="UniProtKB-SubCell"/>
</dbReference>
<name>A0A7S0ZE67_9RHOD</name>
<gene>
    <name evidence="11" type="ORF">TOLI1172_LOCUS3436</name>
</gene>
<evidence type="ECO:0000256" key="2">
    <source>
        <dbReference type="ARBA" id="ARBA00022664"/>
    </source>
</evidence>
<evidence type="ECO:0000256" key="4">
    <source>
        <dbReference type="ARBA" id="ARBA00022884"/>
    </source>
</evidence>
<feature type="region of interest" description="Disordered" evidence="9">
    <location>
        <begin position="520"/>
        <end position="573"/>
    </location>
</feature>
<feature type="region of interest" description="Disordered" evidence="9">
    <location>
        <begin position="1"/>
        <end position="257"/>
    </location>
</feature>
<feature type="compositionally biased region" description="Low complexity" evidence="9">
    <location>
        <begin position="524"/>
        <end position="543"/>
    </location>
</feature>
<dbReference type="EMBL" id="HBFP01004834">
    <property type="protein sequence ID" value="CAD8819047.1"/>
    <property type="molecule type" value="Transcribed_RNA"/>
</dbReference>
<proteinExistence type="predicted"/>
<dbReference type="FunFam" id="3.30.70.330:FF:000097">
    <property type="entry name" value="U2 snRNP auxiliary factor large subunit"/>
    <property type="match status" value="1"/>
</dbReference>
<feature type="compositionally biased region" description="Basic and acidic residues" evidence="9">
    <location>
        <begin position="7"/>
        <end position="17"/>
    </location>
</feature>
<dbReference type="InterPro" id="IPR035979">
    <property type="entry name" value="RBD_domain_sf"/>
</dbReference>
<dbReference type="GO" id="GO:0008380">
    <property type="term" value="P:RNA splicing"/>
    <property type="evidence" value="ECO:0007669"/>
    <property type="project" value="UniProtKB-KW"/>
</dbReference>
<feature type="compositionally biased region" description="Polar residues" evidence="9">
    <location>
        <begin position="230"/>
        <end position="251"/>
    </location>
</feature>
<dbReference type="Gene3D" id="3.30.70.330">
    <property type="match status" value="3"/>
</dbReference>
<protein>
    <recommendedName>
        <fullName evidence="7">U2 snRNP auxiliary factor large subunit</fullName>
    </recommendedName>
</protein>
<organism evidence="11">
    <name type="scientific">Timspurckia oligopyrenoides</name>
    <dbReference type="NCBI Taxonomy" id="708627"/>
    <lineage>
        <taxon>Eukaryota</taxon>
        <taxon>Rhodophyta</taxon>
        <taxon>Bangiophyceae</taxon>
        <taxon>Porphyridiales</taxon>
        <taxon>Porphyridiaceae</taxon>
        <taxon>Timspurckia</taxon>
    </lineage>
</organism>
<evidence type="ECO:0000259" key="10">
    <source>
        <dbReference type="PROSITE" id="PS50102"/>
    </source>
</evidence>
<dbReference type="InterPro" id="IPR006529">
    <property type="entry name" value="U2AF_lg"/>
</dbReference>
<dbReference type="NCBIfam" id="TIGR01642">
    <property type="entry name" value="U2AF_lg"/>
    <property type="match status" value="1"/>
</dbReference>
<feature type="compositionally biased region" description="Polar residues" evidence="9">
    <location>
        <begin position="557"/>
        <end position="569"/>
    </location>
</feature>
<sequence length="689" mass="75785">MEPTSSRGEHDPQKDAVDPTGAQLYSDLGVLDDGNESEKFAVQEEKLDDFKISKKERDVLDKDSSRRERSPLGTSSDRDSKDNRRKHKRDLKRAEHSGNSETESKDSRVDGARVKNRDKSSRRDRSESRRAGRKESSRKAHDRSSRKKRRRRHHSDHSDSFSSQSSQSSFSSASDAGSDSQSRRKSSRRPKLFEKRRGSFWDVKESPYGFPLPPPGFVPFRPAQAPGKDNSFSRQASGDQASSQATGTEGQAMSGMQREGFGVYGAGFGRGMDMSGYPGQNRNRQNAAGGNQRSPFPIGVAMVPNDEIDFRINDVNQETRKGRRLYVGNLPTDTNEHEIASFFNSVMVTSKGSESGDSPVLSVFLNMEKRFAFIELTTVAEAAAAICLDGLLFRGMSLRMRRPTDYHSSLSGKQEARPPASFNSAALGIVSTQVRDSSNKMFIGGIPYHLNEDQIKELLQSYGPLKAFNLIKDSNTGLSKGYAFFEFMDPAVVDPAIQGFNGMRIGDKVLTVRRAAVSQREHNAPAASSAPFQSSGAPSASPAVNGGPHAPPMSGAEANQNLPLNSNPAGESEAIGQLARLTKKSTRVLELRNMLRREDLIDDEEYQDILEDVREEAGRHGVLTEVLIPRPAPKGSAEPEPAGVGRVFLAFSEQSAAEKAYVVLGGRKFDGRPVIANYVDEEKFARREL</sequence>
<dbReference type="GO" id="GO:0006397">
    <property type="term" value="P:mRNA processing"/>
    <property type="evidence" value="ECO:0007669"/>
    <property type="project" value="UniProtKB-KW"/>
</dbReference>
<feature type="compositionally biased region" description="Basic and acidic residues" evidence="9">
    <location>
        <begin position="191"/>
        <end position="205"/>
    </location>
</feature>
<dbReference type="InterPro" id="IPR012677">
    <property type="entry name" value="Nucleotide-bd_a/b_plait_sf"/>
</dbReference>
<dbReference type="SUPFAM" id="SSF54928">
    <property type="entry name" value="RNA-binding domain, RBD"/>
    <property type="match status" value="2"/>
</dbReference>
<reference evidence="11" key="1">
    <citation type="submission" date="2021-01" db="EMBL/GenBank/DDBJ databases">
        <authorList>
            <person name="Corre E."/>
            <person name="Pelletier E."/>
            <person name="Niang G."/>
            <person name="Scheremetjew M."/>
            <person name="Finn R."/>
            <person name="Kale V."/>
            <person name="Holt S."/>
            <person name="Cochrane G."/>
            <person name="Meng A."/>
            <person name="Brown T."/>
            <person name="Cohen L."/>
        </authorList>
    </citation>
    <scope>NUCLEOTIDE SEQUENCE</scope>
    <source>
        <strain evidence="11">CCMP3278</strain>
    </source>
</reference>
<dbReference type="AlphaFoldDB" id="A0A7S0ZE67"/>
<feature type="compositionally biased region" description="Basic and acidic residues" evidence="9">
    <location>
        <begin position="92"/>
        <end position="143"/>
    </location>
</feature>
<evidence type="ECO:0000256" key="1">
    <source>
        <dbReference type="ARBA" id="ARBA00004123"/>
    </source>
</evidence>
<evidence type="ECO:0000256" key="6">
    <source>
        <dbReference type="ARBA" id="ARBA00023242"/>
    </source>
</evidence>
<dbReference type="GO" id="GO:0003723">
    <property type="term" value="F:RNA binding"/>
    <property type="evidence" value="ECO:0007669"/>
    <property type="project" value="UniProtKB-UniRule"/>
</dbReference>
<evidence type="ECO:0000256" key="5">
    <source>
        <dbReference type="ARBA" id="ARBA00023187"/>
    </source>
</evidence>
<evidence type="ECO:0000313" key="11">
    <source>
        <dbReference type="EMBL" id="CAD8819047.1"/>
    </source>
</evidence>
<evidence type="ECO:0000256" key="9">
    <source>
        <dbReference type="SAM" id="MobiDB-lite"/>
    </source>
</evidence>
<keyword evidence="2" id="KW-0507">mRNA processing</keyword>
<accession>A0A7S0ZE67</accession>
<feature type="domain" description="RRM" evidence="10">
    <location>
        <begin position="587"/>
        <end position="681"/>
    </location>
</feature>
<keyword evidence="6" id="KW-0539">Nucleus</keyword>
<feature type="domain" description="RRM" evidence="10">
    <location>
        <begin position="439"/>
        <end position="517"/>
    </location>
</feature>
<keyword evidence="4 8" id="KW-0694">RNA-binding</keyword>
<dbReference type="PANTHER" id="PTHR23139">
    <property type="entry name" value="RNA-BINDING PROTEIN"/>
    <property type="match status" value="1"/>
</dbReference>
<feature type="region of interest" description="Disordered" evidence="9">
    <location>
        <begin position="275"/>
        <end position="296"/>
    </location>
</feature>
<evidence type="ECO:0000256" key="3">
    <source>
        <dbReference type="ARBA" id="ARBA00022737"/>
    </source>
</evidence>
<keyword evidence="3" id="KW-0677">Repeat</keyword>
<evidence type="ECO:0000256" key="8">
    <source>
        <dbReference type="PROSITE-ProRule" id="PRU00176"/>
    </source>
</evidence>
<keyword evidence="5" id="KW-0508">mRNA splicing</keyword>
<feature type="compositionally biased region" description="Basic residues" evidence="9">
    <location>
        <begin position="144"/>
        <end position="155"/>
    </location>
</feature>
<comment type="subcellular location">
    <subcellularLocation>
        <location evidence="1">Nucleus</location>
    </subcellularLocation>
</comment>
<feature type="compositionally biased region" description="Low complexity" evidence="9">
    <location>
        <begin position="160"/>
        <end position="180"/>
    </location>
</feature>
<evidence type="ECO:0000256" key="7">
    <source>
        <dbReference type="ARBA" id="ARBA00030821"/>
    </source>
</evidence>
<dbReference type="CDD" id="cd12232">
    <property type="entry name" value="RRM3_U2AF65"/>
    <property type="match status" value="1"/>
</dbReference>
<dbReference type="PROSITE" id="PS50102">
    <property type="entry name" value="RRM"/>
    <property type="match status" value="3"/>
</dbReference>
<dbReference type="InterPro" id="IPR000504">
    <property type="entry name" value="RRM_dom"/>
</dbReference>
<feature type="compositionally biased region" description="Basic and acidic residues" evidence="9">
    <location>
        <begin position="36"/>
        <end position="82"/>
    </location>
</feature>